<dbReference type="InterPro" id="IPR026569">
    <property type="entry name" value="Ribosomal_bL28"/>
</dbReference>
<dbReference type="PANTHER" id="PTHR39080:SF1">
    <property type="entry name" value="LARGE RIBOSOMAL SUBUNIT PROTEIN BL28A"/>
    <property type="match status" value="1"/>
</dbReference>
<sequence length="71" mass="7782">MAKQCEICGKKPQVGNLVSHSNIKTKRRFNPNLQSVRHQDPSGQVRTVSVCTRCLRSGAIKKPAVRKAPAA</sequence>
<dbReference type="NCBIfam" id="TIGR00009">
    <property type="entry name" value="L28"/>
    <property type="match status" value="1"/>
</dbReference>
<dbReference type="EMBL" id="FLUQ01000005">
    <property type="protein sequence ID" value="SBW09348.1"/>
    <property type="molecule type" value="Genomic_DNA"/>
</dbReference>
<dbReference type="GO" id="GO:0003735">
    <property type="term" value="F:structural constituent of ribosome"/>
    <property type="evidence" value="ECO:0007669"/>
    <property type="project" value="InterPro"/>
</dbReference>
<keyword evidence="2 5" id="KW-0689">Ribosomal protein</keyword>
<evidence type="ECO:0000256" key="1">
    <source>
        <dbReference type="ARBA" id="ARBA00008760"/>
    </source>
</evidence>
<dbReference type="Gene3D" id="2.20.150.30">
    <property type="match status" value="1"/>
</dbReference>
<dbReference type="Gene3D" id="2.30.170.40">
    <property type="entry name" value="Ribosomal protein L28/L24"/>
    <property type="match status" value="1"/>
</dbReference>
<dbReference type="InterPro" id="IPR001383">
    <property type="entry name" value="Ribosomal_bL28_bact-type"/>
</dbReference>
<dbReference type="InterPro" id="IPR034704">
    <property type="entry name" value="Ribosomal_bL28/bL31-like_sf"/>
</dbReference>
<protein>
    <recommendedName>
        <fullName evidence="4 5">Large ribosomal subunit protein bL28</fullName>
    </recommendedName>
</protein>
<evidence type="ECO:0000256" key="5">
    <source>
        <dbReference type="HAMAP-Rule" id="MF_00373"/>
    </source>
</evidence>
<dbReference type="PANTHER" id="PTHR39080">
    <property type="entry name" value="50S RIBOSOMAL PROTEIN L28"/>
    <property type="match status" value="1"/>
</dbReference>
<proteinExistence type="inferred from homology"/>
<dbReference type="Pfam" id="PF00830">
    <property type="entry name" value="Ribosomal_L28"/>
    <property type="match status" value="1"/>
</dbReference>
<comment type="similarity">
    <text evidence="1 5">Belongs to the bacterial ribosomal protein bL28 family.</text>
</comment>
<evidence type="ECO:0000256" key="4">
    <source>
        <dbReference type="ARBA" id="ARBA00035174"/>
    </source>
</evidence>
<dbReference type="SUPFAM" id="SSF143800">
    <property type="entry name" value="L28p-like"/>
    <property type="match status" value="1"/>
</dbReference>
<name>A0A212KCK6_9DELT</name>
<dbReference type="InterPro" id="IPR037147">
    <property type="entry name" value="Ribosomal_bL28_sf"/>
</dbReference>
<reference evidence="6" key="1">
    <citation type="submission" date="2016-04" db="EMBL/GenBank/DDBJ databases">
        <authorList>
            <person name="Evans L.H."/>
            <person name="Alamgir A."/>
            <person name="Owens N."/>
            <person name="Weber N.D."/>
            <person name="Virtaneva K."/>
            <person name="Barbian K."/>
            <person name="Babar A."/>
            <person name="Rosenke K."/>
        </authorList>
    </citation>
    <scope>NUCLEOTIDE SEQUENCE</scope>
    <source>
        <strain evidence="6">86</strain>
    </source>
</reference>
<organism evidence="6">
    <name type="scientific">uncultured delta proteobacterium</name>
    <dbReference type="NCBI Taxonomy" id="34034"/>
    <lineage>
        <taxon>Bacteria</taxon>
        <taxon>Deltaproteobacteria</taxon>
        <taxon>environmental samples</taxon>
    </lineage>
</organism>
<evidence type="ECO:0000256" key="2">
    <source>
        <dbReference type="ARBA" id="ARBA00022980"/>
    </source>
</evidence>
<evidence type="ECO:0000313" key="6">
    <source>
        <dbReference type="EMBL" id="SBW09348.1"/>
    </source>
</evidence>
<dbReference type="GO" id="GO:0005840">
    <property type="term" value="C:ribosome"/>
    <property type="evidence" value="ECO:0007669"/>
    <property type="project" value="UniProtKB-KW"/>
</dbReference>
<dbReference type="GO" id="GO:1990904">
    <property type="term" value="C:ribonucleoprotein complex"/>
    <property type="evidence" value="ECO:0007669"/>
    <property type="project" value="UniProtKB-KW"/>
</dbReference>
<accession>A0A212KCK6</accession>
<dbReference type="AlphaFoldDB" id="A0A212KCK6"/>
<evidence type="ECO:0000256" key="3">
    <source>
        <dbReference type="ARBA" id="ARBA00023274"/>
    </source>
</evidence>
<dbReference type="InterPro" id="IPR050096">
    <property type="entry name" value="Bacterial_rp_bL28"/>
</dbReference>
<dbReference type="HAMAP" id="MF_00373">
    <property type="entry name" value="Ribosomal_bL28"/>
    <property type="match status" value="1"/>
</dbReference>
<keyword evidence="3 5" id="KW-0687">Ribonucleoprotein</keyword>
<gene>
    <name evidence="5 6" type="primary">rpmB</name>
    <name evidence="6" type="ORF">KL86DPRO_50142</name>
</gene>
<dbReference type="GO" id="GO:0006412">
    <property type="term" value="P:translation"/>
    <property type="evidence" value="ECO:0007669"/>
    <property type="project" value="UniProtKB-UniRule"/>
</dbReference>